<evidence type="ECO:0000256" key="13">
    <source>
        <dbReference type="ARBA" id="ARBA00048411"/>
    </source>
</evidence>
<evidence type="ECO:0000256" key="15">
    <source>
        <dbReference type="RuleBase" id="RU004169"/>
    </source>
</evidence>
<dbReference type="NCBIfam" id="TIGR01464">
    <property type="entry name" value="hemE"/>
    <property type="match status" value="1"/>
</dbReference>
<evidence type="ECO:0000256" key="8">
    <source>
        <dbReference type="ARBA" id="ARBA00022793"/>
    </source>
</evidence>
<dbReference type="HOGENOM" id="CLU_040933_0_0_1"/>
<dbReference type="UniPathway" id="UPA00251">
    <property type="reaction ID" value="UER00321"/>
</dbReference>
<evidence type="ECO:0000256" key="14">
    <source>
        <dbReference type="RuleBase" id="RU000554"/>
    </source>
</evidence>
<proteinExistence type="inferred from homology"/>
<evidence type="ECO:0000256" key="12">
    <source>
        <dbReference type="ARBA" id="ARBA00047341"/>
    </source>
</evidence>
<dbReference type="GO" id="GO:0004853">
    <property type="term" value="F:uroporphyrinogen decarboxylase activity"/>
    <property type="evidence" value="ECO:0007669"/>
    <property type="project" value="UniProtKB-EC"/>
</dbReference>
<keyword evidence="9 14" id="KW-0456">Lyase</keyword>
<evidence type="ECO:0000256" key="5">
    <source>
        <dbReference type="ARBA" id="ARBA00012288"/>
    </source>
</evidence>
<dbReference type="Gene3D" id="3.20.20.210">
    <property type="match status" value="1"/>
</dbReference>
<evidence type="ECO:0000256" key="4">
    <source>
        <dbReference type="ARBA" id="ARBA00011738"/>
    </source>
</evidence>
<evidence type="ECO:0000256" key="6">
    <source>
        <dbReference type="ARBA" id="ARBA00014308"/>
    </source>
</evidence>
<feature type="domain" description="Uroporphyrinogen decarboxylase (URO-D)" evidence="16">
    <location>
        <begin position="26"/>
        <end position="35"/>
    </location>
</feature>
<evidence type="ECO:0000256" key="7">
    <source>
        <dbReference type="ARBA" id="ARBA00022490"/>
    </source>
</evidence>
<evidence type="ECO:0000313" key="19">
    <source>
        <dbReference type="Proteomes" id="UP000054279"/>
    </source>
</evidence>
<evidence type="ECO:0000256" key="9">
    <source>
        <dbReference type="ARBA" id="ARBA00023239"/>
    </source>
</evidence>
<dbReference type="HAMAP" id="MF_00218">
    <property type="entry name" value="URO_D"/>
    <property type="match status" value="1"/>
</dbReference>
<comment type="similarity">
    <text evidence="3 15">Belongs to the uroporphyrinogen decarboxylase family.</text>
</comment>
<dbReference type="SUPFAM" id="SSF51726">
    <property type="entry name" value="UROD/MetE-like"/>
    <property type="match status" value="1"/>
</dbReference>
<evidence type="ECO:0000259" key="17">
    <source>
        <dbReference type="PROSITE" id="PS00907"/>
    </source>
</evidence>
<evidence type="ECO:0000256" key="10">
    <source>
        <dbReference type="ARBA" id="ARBA00023244"/>
    </source>
</evidence>
<dbReference type="Proteomes" id="UP000054279">
    <property type="component" value="Unassembled WGS sequence"/>
</dbReference>
<dbReference type="InterPro" id="IPR000257">
    <property type="entry name" value="Uroporphyrinogen_deCOase"/>
</dbReference>
<dbReference type="FunFam" id="3.20.20.210:FF:000008">
    <property type="entry name" value="Uroporphyrinogen decarboxylase"/>
    <property type="match status" value="1"/>
</dbReference>
<dbReference type="EC" id="4.1.1.37" evidence="5 14"/>
<dbReference type="EMBL" id="KN837228">
    <property type="protein sequence ID" value="KIJ32360.1"/>
    <property type="molecule type" value="Genomic_DNA"/>
</dbReference>
<protein>
    <recommendedName>
        <fullName evidence="6 14">Uroporphyrinogen decarboxylase</fullName>
        <ecNumber evidence="5 14">4.1.1.37</ecNumber>
    </recommendedName>
</protein>
<feature type="domain" description="Uroporphyrinogen decarboxylase (URO-D)" evidence="17">
    <location>
        <begin position="146"/>
        <end position="162"/>
    </location>
</feature>
<evidence type="ECO:0000256" key="11">
    <source>
        <dbReference type="ARBA" id="ARBA00045708"/>
    </source>
</evidence>
<keyword evidence="7" id="KW-0963">Cytoplasm</keyword>
<comment type="catalytic activity">
    <reaction evidence="12">
        <text>uroporphyrinogen I + 4 H(+) = coproporphyrinogen I + 4 CO2</text>
        <dbReference type="Rhea" id="RHEA:31239"/>
        <dbReference type="ChEBI" id="CHEBI:15378"/>
        <dbReference type="ChEBI" id="CHEBI:16526"/>
        <dbReference type="ChEBI" id="CHEBI:62626"/>
        <dbReference type="ChEBI" id="CHEBI:62631"/>
    </reaction>
    <physiologicalReaction direction="left-to-right" evidence="12">
        <dbReference type="Rhea" id="RHEA:31240"/>
    </physiologicalReaction>
</comment>
<dbReference type="CDD" id="cd00717">
    <property type="entry name" value="URO-D"/>
    <property type="match status" value="1"/>
</dbReference>
<evidence type="ECO:0000256" key="3">
    <source>
        <dbReference type="ARBA" id="ARBA00009935"/>
    </source>
</evidence>
<dbReference type="Pfam" id="PF01208">
    <property type="entry name" value="URO-D"/>
    <property type="match status" value="1"/>
</dbReference>
<comment type="pathway">
    <text evidence="2 14">Porphyrin-containing compound metabolism; protoporphyrin-IX biosynthesis; coproporphyrinogen-III from 5-aminolevulinate: step 4/4.</text>
</comment>
<dbReference type="PANTHER" id="PTHR21091">
    <property type="entry name" value="METHYLTETRAHYDROFOLATE:HOMOCYSTEINE METHYLTRANSFERASE RELATED"/>
    <property type="match status" value="1"/>
</dbReference>
<sequence length="373" mass="41458">MAHDFPPLKNDLLLRAARGEETERAPVWCMRQAGRSLPEFMKLKEKYTFFEMCQTPPLASEITLQPVHRYAGLLDAAIIFSDILVIPQAFGMVVEMKPGPHFPEPLNTPEDIKKLPEVVDVEKELSYVYEAITLTRHALQGEVPLIGFVGAPWTLMAYMIEGETSKSYQKSKAWLFKYPEASKVLLLRIADVCADHLVSQVKAGAQIVQVFDSWASHLSPYDFNTFALPSLARVSSRVRSRLAELGLEQVPLILFEKGADTTLTEQARDAGYDVIGLDWTIEGSVARDIVNAASPSKTLALQGNLDPTVLYGGKDAIEQYTKRMCESFKGGLDKPCKAWIANLGHGVTPATQLDDLRWFLQCVHKYSASPKSA</sequence>
<keyword evidence="10 14" id="KW-0627">Porphyrin biosynthesis</keyword>
<dbReference type="PROSITE" id="PS00907">
    <property type="entry name" value="UROD_2"/>
    <property type="match status" value="1"/>
</dbReference>
<evidence type="ECO:0000256" key="1">
    <source>
        <dbReference type="ARBA" id="ARBA00004514"/>
    </source>
</evidence>
<dbReference type="InterPro" id="IPR006361">
    <property type="entry name" value="Uroporphyrinogen_deCO2ase_HemE"/>
</dbReference>
<dbReference type="PANTHER" id="PTHR21091:SF169">
    <property type="entry name" value="UROPORPHYRINOGEN DECARBOXYLASE"/>
    <property type="match status" value="1"/>
</dbReference>
<comment type="subunit">
    <text evidence="4">Homodimer.</text>
</comment>
<comment type="function">
    <text evidence="11">Catalyzes the sequential decarboxylation of the four acetate side chains of uroporphyrinogen to form coproporphyrinogen and participates in the fifth step in the heme biosynthetic pathway. Isomer I or isomer III of uroporphyrinogen may serve as substrate, but only coproporphyrinogen III can ultimately be converted to heme. In vitro also decarboxylates pentacarboxylate porphyrinogen I.</text>
</comment>
<name>A0A0C9V4I1_SPHS4</name>
<gene>
    <name evidence="18" type="ORF">M422DRAFT_184585</name>
</gene>
<dbReference type="PROSITE" id="PS00906">
    <property type="entry name" value="UROD_1"/>
    <property type="match status" value="1"/>
</dbReference>
<comment type="catalytic activity">
    <reaction evidence="13">
        <text>uroporphyrinogen III + 4 H(+) = coproporphyrinogen III + 4 CO2</text>
        <dbReference type="Rhea" id="RHEA:19865"/>
        <dbReference type="ChEBI" id="CHEBI:15378"/>
        <dbReference type="ChEBI" id="CHEBI:16526"/>
        <dbReference type="ChEBI" id="CHEBI:57308"/>
        <dbReference type="ChEBI" id="CHEBI:57309"/>
        <dbReference type="EC" id="4.1.1.37"/>
    </reaction>
    <physiologicalReaction direction="left-to-right" evidence="13">
        <dbReference type="Rhea" id="RHEA:19866"/>
    </physiologicalReaction>
</comment>
<evidence type="ECO:0000256" key="2">
    <source>
        <dbReference type="ARBA" id="ARBA00004804"/>
    </source>
</evidence>
<dbReference type="AlphaFoldDB" id="A0A0C9V4I1"/>
<evidence type="ECO:0000313" key="18">
    <source>
        <dbReference type="EMBL" id="KIJ32360.1"/>
    </source>
</evidence>
<dbReference type="OrthoDB" id="339900at2759"/>
<reference evidence="18 19" key="1">
    <citation type="submission" date="2014-06" db="EMBL/GenBank/DDBJ databases">
        <title>Evolutionary Origins and Diversification of the Mycorrhizal Mutualists.</title>
        <authorList>
            <consortium name="DOE Joint Genome Institute"/>
            <consortium name="Mycorrhizal Genomics Consortium"/>
            <person name="Kohler A."/>
            <person name="Kuo A."/>
            <person name="Nagy L.G."/>
            <person name="Floudas D."/>
            <person name="Copeland A."/>
            <person name="Barry K.W."/>
            <person name="Cichocki N."/>
            <person name="Veneault-Fourrey C."/>
            <person name="LaButti K."/>
            <person name="Lindquist E.A."/>
            <person name="Lipzen A."/>
            <person name="Lundell T."/>
            <person name="Morin E."/>
            <person name="Murat C."/>
            <person name="Riley R."/>
            <person name="Ohm R."/>
            <person name="Sun H."/>
            <person name="Tunlid A."/>
            <person name="Henrissat B."/>
            <person name="Grigoriev I.V."/>
            <person name="Hibbett D.S."/>
            <person name="Martin F."/>
        </authorList>
    </citation>
    <scope>NUCLEOTIDE SEQUENCE [LARGE SCALE GENOMIC DNA]</scope>
    <source>
        <strain evidence="18 19">SS14</strain>
    </source>
</reference>
<evidence type="ECO:0000259" key="16">
    <source>
        <dbReference type="PROSITE" id="PS00906"/>
    </source>
</evidence>
<dbReference type="GO" id="GO:0006782">
    <property type="term" value="P:protoporphyrinogen IX biosynthetic process"/>
    <property type="evidence" value="ECO:0007669"/>
    <property type="project" value="UniProtKB-UniPathway"/>
</dbReference>
<dbReference type="InterPro" id="IPR038071">
    <property type="entry name" value="UROD/MetE-like_sf"/>
</dbReference>
<comment type="subcellular location">
    <subcellularLocation>
        <location evidence="1">Cytoplasm</location>
        <location evidence="1">Cytosol</location>
    </subcellularLocation>
</comment>
<organism evidence="18 19">
    <name type="scientific">Sphaerobolus stellatus (strain SS14)</name>
    <dbReference type="NCBI Taxonomy" id="990650"/>
    <lineage>
        <taxon>Eukaryota</taxon>
        <taxon>Fungi</taxon>
        <taxon>Dikarya</taxon>
        <taxon>Basidiomycota</taxon>
        <taxon>Agaricomycotina</taxon>
        <taxon>Agaricomycetes</taxon>
        <taxon>Phallomycetidae</taxon>
        <taxon>Geastrales</taxon>
        <taxon>Sphaerobolaceae</taxon>
        <taxon>Sphaerobolus</taxon>
    </lineage>
</organism>
<accession>A0A0C9V4I1</accession>
<keyword evidence="8 14" id="KW-0210">Decarboxylase</keyword>
<keyword evidence="19" id="KW-1185">Reference proteome</keyword>
<dbReference type="GO" id="GO:0005829">
    <property type="term" value="C:cytosol"/>
    <property type="evidence" value="ECO:0007669"/>
    <property type="project" value="UniProtKB-SubCell"/>
</dbReference>